<dbReference type="GO" id="GO:0004674">
    <property type="term" value="F:protein serine/threonine kinase activity"/>
    <property type="evidence" value="ECO:0007669"/>
    <property type="project" value="UniProtKB-KW"/>
</dbReference>
<dbReference type="SUPFAM" id="SSF49879">
    <property type="entry name" value="SMAD/FHA domain"/>
    <property type="match status" value="1"/>
</dbReference>
<dbReference type="Proteomes" id="UP000002499">
    <property type="component" value="Unassembled WGS sequence"/>
</dbReference>
<dbReference type="InterPro" id="IPR000253">
    <property type="entry name" value="FHA_dom"/>
</dbReference>
<dbReference type="OMA" id="DIIAWLV"/>
<dbReference type="CDD" id="cd00060">
    <property type="entry name" value="FHA"/>
    <property type="match status" value="1"/>
</dbReference>
<evidence type="ECO:0000313" key="3">
    <source>
        <dbReference type="Proteomes" id="UP000002499"/>
    </source>
</evidence>
<keyword evidence="2" id="KW-0418">Kinase</keyword>
<gene>
    <name evidence="2" type="ORF">MAC_02830</name>
</gene>
<keyword evidence="2" id="KW-0723">Serine/threonine-protein kinase</keyword>
<dbReference type="eggNOG" id="ENOG502T0M3">
    <property type="taxonomic scope" value="Eukaryota"/>
</dbReference>
<dbReference type="PROSITE" id="PS50006">
    <property type="entry name" value="FHA_DOMAIN"/>
    <property type="match status" value="1"/>
</dbReference>
<keyword evidence="2" id="KW-0808">Transferase</keyword>
<dbReference type="EMBL" id="GL698484">
    <property type="protein sequence ID" value="EFY91159.1"/>
    <property type="molecule type" value="Genomic_DNA"/>
</dbReference>
<dbReference type="InterPro" id="IPR008984">
    <property type="entry name" value="SMAD_FHA_dom_sf"/>
</dbReference>
<proteinExistence type="predicted"/>
<dbReference type="AlphaFoldDB" id="E9DYY2"/>
<dbReference type="OrthoDB" id="10252171at2759"/>
<evidence type="ECO:0000259" key="1">
    <source>
        <dbReference type="PROSITE" id="PS50006"/>
    </source>
</evidence>
<sequence>MSNNSNSRDIIAWLVPTARGTSADKATHLPANMARTIPTSSSGPLSSKLSQVSGRAPQRAIQLCFSQEPLRRGSFVLGTDANCCDVLLPPAPGISAQHCSIGFDAESRLVLDDFSETGTQVWYDWECSGDQRGHSWILSGGTQGHVQRIVIDVQGVRFQLVVNDHAADWEAYRANVDAFCQQPPWTDCFAAWDAVPSLYIQPLIQHIFVKGHGGEHTGEVYLWDLSRPWEPMVKSSA</sequence>
<dbReference type="STRING" id="655827.E9DYY2"/>
<name>E9DYY2_METAQ</name>
<dbReference type="KEGG" id="maw:19247141"/>
<protein>
    <submittedName>
        <fullName evidence="2">Serine/threonine protein kinase</fullName>
    </submittedName>
</protein>
<organism evidence="3">
    <name type="scientific">Metarhizium acridum (strain CQMa 102)</name>
    <dbReference type="NCBI Taxonomy" id="655827"/>
    <lineage>
        <taxon>Eukaryota</taxon>
        <taxon>Fungi</taxon>
        <taxon>Dikarya</taxon>
        <taxon>Ascomycota</taxon>
        <taxon>Pezizomycotina</taxon>
        <taxon>Sordariomycetes</taxon>
        <taxon>Hypocreomycetidae</taxon>
        <taxon>Hypocreales</taxon>
        <taxon>Clavicipitaceae</taxon>
        <taxon>Metarhizium</taxon>
    </lineage>
</organism>
<dbReference type="InParanoid" id="E9DYY2"/>
<reference evidence="2 3" key="1">
    <citation type="journal article" date="2011" name="PLoS Genet.">
        <title>Genome sequencing and comparative transcriptomics of the model entomopathogenic fungi Metarhizium anisopliae and M. acridum.</title>
        <authorList>
            <person name="Gao Q."/>
            <person name="Jin K."/>
            <person name="Ying S.H."/>
            <person name="Zhang Y."/>
            <person name="Xiao G."/>
            <person name="Shang Y."/>
            <person name="Duan Z."/>
            <person name="Hu X."/>
            <person name="Xie X.Q."/>
            <person name="Zhou G."/>
            <person name="Peng G."/>
            <person name="Luo Z."/>
            <person name="Huang W."/>
            <person name="Wang B."/>
            <person name="Fang W."/>
            <person name="Wang S."/>
            <person name="Zhong Y."/>
            <person name="Ma L.J."/>
            <person name="St Leger R.J."/>
            <person name="Zhao G.P."/>
            <person name="Pei Y."/>
            <person name="Feng M.G."/>
            <person name="Xia Y."/>
            <person name="Wang C."/>
        </authorList>
    </citation>
    <scope>NUCLEOTIDE SEQUENCE [LARGE SCALE GENOMIC DNA]</scope>
    <source>
        <strain evidence="2 3">CQMa 102</strain>
    </source>
</reference>
<feature type="domain" description="FHA" evidence="1">
    <location>
        <begin position="75"/>
        <end position="121"/>
    </location>
</feature>
<dbReference type="HOGENOM" id="CLU_064975_0_0_1"/>
<evidence type="ECO:0000313" key="2">
    <source>
        <dbReference type="EMBL" id="EFY91159.1"/>
    </source>
</evidence>
<dbReference type="GeneID" id="19247141"/>
<accession>E9DYY2</accession>
<keyword evidence="3" id="KW-1185">Reference proteome</keyword>
<dbReference type="Gene3D" id="2.60.200.20">
    <property type="match status" value="1"/>
</dbReference>